<dbReference type="PROSITE" id="PS51742">
    <property type="entry name" value="PPC"/>
    <property type="match status" value="1"/>
</dbReference>
<dbReference type="PANTHER" id="PTHR34988">
    <property type="entry name" value="PROTEIN, PUTATIVE-RELATED"/>
    <property type="match status" value="1"/>
</dbReference>
<dbReference type="SUPFAM" id="SSF117856">
    <property type="entry name" value="AF0104/ALDC/Ptd012-like"/>
    <property type="match status" value="1"/>
</dbReference>
<feature type="domain" description="PPC" evidence="1">
    <location>
        <begin position="6"/>
        <end position="144"/>
    </location>
</feature>
<accession>A0A098ED79</accession>
<dbReference type="CDD" id="cd11378">
    <property type="entry name" value="DUF296"/>
    <property type="match status" value="1"/>
</dbReference>
<name>A0A098ED79_9ZZZZ</name>
<organism evidence="2">
    <name type="scientific">groundwater metagenome</name>
    <dbReference type="NCBI Taxonomy" id="717931"/>
    <lineage>
        <taxon>unclassified sequences</taxon>
        <taxon>metagenomes</taxon>
        <taxon>ecological metagenomes</taxon>
    </lineage>
</organism>
<gene>
    <name evidence="2" type="ORF">MSIBF_A3980002</name>
</gene>
<dbReference type="EMBL" id="CCXY01000332">
    <property type="protein sequence ID" value="CEG13461.1"/>
    <property type="molecule type" value="Genomic_DNA"/>
</dbReference>
<dbReference type="Pfam" id="PF03479">
    <property type="entry name" value="PCC"/>
    <property type="match status" value="1"/>
</dbReference>
<sequence>MKYTSANLKRILIVEFEHGDDLIEQLTALVKKENILGGVILLLGAIKQAAIVVGPKKISIPPVPIWKNFDDGREILGVGTIFRKENEPKIHIHAGFGRKDNVLLGCVRKDTKVYLVVECVLFEFDKKTEKKFNSEMGIDAINFE</sequence>
<reference evidence="2" key="1">
    <citation type="submission" date="2014-09" db="EMBL/GenBank/DDBJ databases">
        <authorList>
            <person name="Probst J Alexander"/>
        </authorList>
    </citation>
    <scope>NUCLEOTIDE SEQUENCE</scope>
</reference>
<evidence type="ECO:0000313" key="2">
    <source>
        <dbReference type="EMBL" id="CEG13461.1"/>
    </source>
</evidence>
<dbReference type="AlphaFoldDB" id="A0A098ED79"/>
<evidence type="ECO:0000259" key="1">
    <source>
        <dbReference type="PROSITE" id="PS51742"/>
    </source>
</evidence>
<dbReference type="InterPro" id="IPR005175">
    <property type="entry name" value="PPC_dom"/>
</dbReference>
<dbReference type="PANTHER" id="PTHR34988:SF1">
    <property type="entry name" value="DNA-BINDING PROTEIN"/>
    <property type="match status" value="1"/>
</dbReference>
<dbReference type="Gene3D" id="3.30.1330.80">
    <property type="entry name" value="Hypothetical protein, similar to alpha- acetolactate decarboxylase, domain 2"/>
    <property type="match status" value="1"/>
</dbReference>
<protein>
    <recommendedName>
        <fullName evidence="1">PPC domain-containing protein</fullName>
    </recommendedName>
</protein>
<proteinExistence type="predicted"/>